<gene>
    <name evidence="1" type="ORF">SNE25_26345</name>
</gene>
<dbReference type="InterPro" id="IPR011659">
    <property type="entry name" value="WD40"/>
</dbReference>
<dbReference type="Pfam" id="PF07676">
    <property type="entry name" value="PD40"/>
    <property type="match status" value="3"/>
</dbReference>
<reference evidence="1 2" key="1">
    <citation type="submission" date="2023-11" db="EMBL/GenBank/DDBJ databases">
        <title>Analysis of the Genomes of Mucilaginibacter gossypii cycad 4 and M. sabulilitoris SNA2: microbes with the potential for plant growth promotion.</title>
        <authorList>
            <person name="Hirsch A.M."/>
            <person name="Humm E."/>
            <person name="Rubbi M."/>
            <person name="Del Vecchio G."/>
            <person name="Ha S.M."/>
            <person name="Pellegrini M."/>
            <person name="Gunsalus R.P."/>
        </authorList>
    </citation>
    <scope>NUCLEOTIDE SEQUENCE [LARGE SCALE GENOMIC DNA]</scope>
    <source>
        <strain evidence="1 2">SNA2</strain>
    </source>
</reference>
<accession>A0ABZ0TI46</accession>
<evidence type="ECO:0008006" key="3">
    <source>
        <dbReference type="Google" id="ProtNLM"/>
    </source>
</evidence>
<protein>
    <recommendedName>
        <fullName evidence="3">WD40-like Beta Propeller Repeat</fullName>
    </recommendedName>
</protein>
<dbReference type="EMBL" id="CP139558">
    <property type="protein sequence ID" value="WPU92849.1"/>
    <property type="molecule type" value="Genomic_DNA"/>
</dbReference>
<dbReference type="Gene3D" id="2.120.10.30">
    <property type="entry name" value="TolB, C-terminal domain"/>
    <property type="match status" value="1"/>
</dbReference>
<proteinExistence type="predicted"/>
<dbReference type="RefSeq" id="WP_321562009.1">
    <property type="nucleotide sequence ID" value="NZ_CP139558.1"/>
</dbReference>
<name>A0ABZ0TI46_9SPHI</name>
<evidence type="ECO:0000313" key="2">
    <source>
        <dbReference type="Proteomes" id="UP001324380"/>
    </source>
</evidence>
<evidence type="ECO:0000313" key="1">
    <source>
        <dbReference type="EMBL" id="WPU92849.1"/>
    </source>
</evidence>
<dbReference type="SUPFAM" id="SSF82171">
    <property type="entry name" value="DPP6 N-terminal domain-like"/>
    <property type="match status" value="1"/>
</dbReference>
<sequence>MTRIRLYLLSVMLLPALLFGQGKKRLLIDSGATSQVFAPGILSTPYSEWSVSFSPDGTTAYSSLGDIYWTIISAKQVNGVWQKPEVVPFSGRFRDTDPFVAPDGSMLFFISSRPFLPGADQDTPQRVTHLWYAERTGNTWGNLHHLDSTINITGVDNYAPSVSQKGTLYYCSRRKGLEGMQSFYARWKSGRYEIPQQVMVPGAKEVQDPFIAPDESYLVYLDGNDICISFNRNGQWTPEEKFGPEVNNGNNNSSPHVSADNKTLYYTSDRVKGFYKRDLTKPALNYDQLVQENNSIYNNRGNILMIAIHLP</sequence>
<dbReference type="InterPro" id="IPR011042">
    <property type="entry name" value="6-blade_b-propeller_TolB-like"/>
</dbReference>
<dbReference type="Proteomes" id="UP001324380">
    <property type="component" value="Chromosome"/>
</dbReference>
<keyword evidence="2" id="KW-1185">Reference proteome</keyword>
<organism evidence="1 2">
    <name type="scientific">Mucilaginibacter sabulilitoris</name>
    <dbReference type="NCBI Taxonomy" id="1173583"/>
    <lineage>
        <taxon>Bacteria</taxon>
        <taxon>Pseudomonadati</taxon>
        <taxon>Bacteroidota</taxon>
        <taxon>Sphingobacteriia</taxon>
        <taxon>Sphingobacteriales</taxon>
        <taxon>Sphingobacteriaceae</taxon>
        <taxon>Mucilaginibacter</taxon>
    </lineage>
</organism>